<dbReference type="EMBL" id="QKLU01000005">
    <property type="protein sequence ID" value="PYF72957.1"/>
    <property type="molecule type" value="Genomic_DNA"/>
</dbReference>
<dbReference type="InterPro" id="IPR008928">
    <property type="entry name" value="6-hairpin_glycosidase_sf"/>
</dbReference>
<dbReference type="GO" id="GO:0004555">
    <property type="term" value="F:alpha,alpha-trehalase activity"/>
    <property type="evidence" value="ECO:0007669"/>
    <property type="project" value="InterPro"/>
</dbReference>
<evidence type="ECO:0000256" key="1">
    <source>
        <dbReference type="ARBA" id="ARBA00022801"/>
    </source>
</evidence>
<dbReference type="PANTHER" id="PTHR23403">
    <property type="entry name" value="TREHALASE"/>
    <property type="match status" value="1"/>
</dbReference>
<dbReference type="SUPFAM" id="SSF48208">
    <property type="entry name" value="Six-hairpin glycosidases"/>
    <property type="match status" value="1"/>
</dbReference>
<dbReference type="Pfam" id="PF01204">
    <property type="entry name" value="Trehalase"/>
    <property type="match status" value="1"/>
</dbReference>
<evidence type="ECO:0000313" key="3">
    <source>
        <dbReference type="EMBL" id="PYF72957.1"/>
    </source>
</evidence>
<name>A0A318UFP8_9SPHI</name>
<proteinExistence type="predicted"/>
<dbReference type="GO" id="GO:0005993">
    <property type="term" value="P:trehalose catabolic process"/>
    <property type="evidence" value="ECO:0007669"/>
    <property type="project" value="TreeGrafter"/>
</dbReference>
<dbReference type="RefSeq" id="WP_110832876.1">
    <property type="nucleotide sequence ID" value="NZ_QKLU01000005.1"/>
</dbReference>
<dbReference type="OrthoDB" id="106887at2"/>
<comment type="caution">
    <text evidence="3">The sequence shown here is derived from an EMBL/GenBank/DDBJ whole genome shotgun (WGS) entry which is preliminary data.</text>
</comment>
<evidence type="ECO:0000313" key="4">
    <source>
        <dbReference type="Proteomes" id="UP000248198"/>
    </source>
</evidence>
<keyword evidence="1" id="KW-0378">Hydrolase</keyword>
<sequence>MHHSPSLFVENLEELFADVQLSGLYPDQKTFADCIPKFPVPDILKQYRIENKKTGFNLADFVNRHFEVPVQEQNQFKTDLSKNIEEHISSLWSVLTRTATDNHSSLLALPYPFVVPGGRFREFFYWDSYFTMLGLQVSGRSDLIKSMIANFAHLIDQFGFIPNGNRTYFLSRSQPPFFSLMVELLAIETGGAAYSKYLPQLHQEYLFWMNGKELLHGQQRDYQHLVLMPDGELLNRYFDKLNSPRPESFLEDTQTMAHSGPSICLNIRAACESGWDFSSRWFKDQKNLNTAHTTDIVPIDLNCLLWHLEKTIGKAEGLNGNFKTAALFEEQAESREQAIQKYLWSAAEGMYYDYQHSAEKQTNFPSIAMAYPLYFGMASAAQAKALASVIEKDFLKAGGLLTTLNHSGQQWDAPNGWAPLQWIAFKGLKNYGFLELAEKTRTNWTTMVEQHFKETGKISEKYNVQDTAMLATGGEYPNQDGFGWTNGVYLKMKSETL</sequence>
<dbReference type="Gene3D" id="1.50.10.10">
    <property type="match status" value="1"/>
</dbReference>
<dbReference type="InterPro" id="IPR018232">
    <property type="entry name" value="Glyco_hydro_37_CS"/>
</dbReference>
<keyword evidence="4" id="KW-1185">Reference proteome</keyword>
<dbReference type="NCBIfam" id="NF009773">
    <property type="entry name" value="PRK13270.1"/>
    <property type="match status" value="1"/>
</dbReference>
<keyword evidence="2" id="KW-0326">Glycosidase</keyword>
<reference evidence="3 4" key="1">
    <citation type="submission" date="2018-06" db="EMBL/GenBank/DDBJ databases">
        <title>Genomic Encyclopedia of Archaeal and Bacterial Type Strains, Phase II (KMG-II): from individual species to whole genera.</title>
        <authorList>
            <person name="Goeker M."/>
        </authorList>
    </citation>
    <scope>NUCLEOTIDE SEQUENCE [LARGE SCALE GENOMIC DNA]</scope>
    <source>
        <strain evidence="3 4">DSM 27372</strain>
    </source>
</reference>
<accession>A0A318UFP8</accession>
<dbReference type="InterPro" id="IPR012341">
    <property type="entry name" value="6hp_glycosidase-like_sf"/>
</dbReference>
<protein>
    <submittedName>
        <fullName evidence="3">Alpha,alpha-trehalase</fullName>
    </submittedName>
</protein>
<organism evidence="3 4">
    <name type="scientific">Pedobacter nutrimenti</name>
    <dbReference type="NCBI Taxonomy" id="1241337"/>
    <lineage>
        <taxon>Bacteria</taxon>
        <taxon>Pseudomonadati</taxon>
        <taxon>Bacteroidota</taxon>
        <taxon>Sphingobacteriia</taxon>
        <taxon>Sphingobacteriales</taxon>
        <taxon>Sphingobacteriaceae</taxon>
        <taxon>Pedobacter</taxon>
    </lineage>
</organism>
<dbReference type="InterPro" id="IPR001661">
    <property type="entry name" value="Glyco_hydro_37"/>
</dbReference>
<dbReference type="AlphaFoldDB" id="A0A318UFP8"/>
<gene>
    <name evidence="3" type="ORF">B0O44_105332</name>
</gene>
<dbReference type="Proteomes" id="UP000248198">
    <property type="component" value="Unassembled WGS sequence"/>
</dbReference>
<evidence type="ECO:0000256" key="2">
    <source>
        <dbReference type="ARBA" id="ARBA00023295"/>
    </source>
</evidence>
<dbReference type="PRINTS" id="PR00744">
    <property type="entry name" value="GLHYDRLASE37"/>
</dbReference>
<dbReference type="PROSITE" id="PS00928">
    <property type="entry name" value="TREHALASE_2"/>
    <property type="match status" value="1"/>
</dbReference>
<dbReference type="PANTHER" id="PTHR23403:SF8">
    <property type="entry name" value="CYTOPLASMIC TREHALASE"/>
    <property type="match status" value="1"/>
</dbReference>